<name>A0A1F8F8W9_9BACT</name>
<dbReference type="Gene3D" id="3.30.420.10">
    <property type="entry name" value="Ribonuclease H-like superfamily/Ribonuclease H"/>
    <property type="match status" value="1"/>
</dbReference>
<dbReference type="EMBL" id="MGJO01000043">
    <property type="protein sequence ID" value="OGN08686.1"/>
    <property type="molecule type" value="Genomic_DNA"/>
</dbReference>
<dbReference type="GO" id="GO:0003676">
    <property type="term" value="F:nucleic acid binding"/>
    <property type="evidence" value="ECO:0007669"/>
    <property type="project" value="InterPro"/>
</dbReference>
<feature type="domain" description="Integrase catalytic" evidence="1">
    <location>
        <begin position="181"/>
        <end position="357"/>
    </location>
</feature>
<dbReference type="AlphaFoldDB" id="A0A1F8F8W9"/>
<dbReference type="Pfam" id="PF00665">
    <property type="entry name" value="rve"/>
    <property type="match status" value="1"/>
</dbReference>
<organism evidence="2 3">
    <name type="scientific">Candidatus Yanofskybacteria bacterium RIFCSPHIGHO2_02_FULL_39_10</name>
    <dbReference type="NCBI Taxonomy" id="1802674"/>
    <lineage>
        <taxon>Bacteria</taxon>
        <taxon>Candidatus Yanofskyibacteriota</taxon>
    </lineage>
</organism>
<evidence type="ECO:0000259" key="1">
    <source>
        <dbReference type="PROSITE" id="PS50994"/>
    </source>
</evidence>
<dbReference type="SUPFAM" id="SSF53098">
    <property type="entry name" value="Ribonuclease H-like"/>
    <property type="match status" value="1"/>
</dbReference>
<evidence type="ECO:0000313" key="2">
    <source>
        <dbReference type="EMBL" id="OGN08686.1"/>
    </source>
</evidence>
<accession>A0A1F8F8W9</accession>
<protein>
    <recommendedName>
        <fullName evidence="1">Integrase catalytic domain-containing protein</fullName>
    </recommendedName>
</protein>
<dbReference type="InterPro" id="IPR036397">
    <property type="entry name" value="RNaseH_sf"/>
</dbReference>
<evidence type="ECO:0000313" key="3">
    <source>
        <dbReference type="Proteomes" id="UP000178908"/>
    </source>
</evidence>
<dbReference type="InterPro" id="IPR012337">
    <property type="entry name" value="RNaseH-like_sf"/>
</dbReference>
<proteinExistence type="predicted"/>
<dbReference type="InterPro" id="IPR001584">
    <property type="entry name" value="Integrase_cat-core"/>
</dbReference>
<gene>
    <name evidence="2" type="ORF">A3C61_01395</name>
</gene>
<reference evidence="2 3" key="1">
    <citation type="journal article" date="2016" name="Nat. Commun.">
        <title>Thousands of microbial genomes shed light on interconnected biogeochemical processes in an aquifer system.</title>
        <authorList>
            <person name="Anantharaman K."/>
            <person name="Brown C.T."/>
            <person name="Hug L.A."/>
            <person name="Sharon I."/>
            <person name="Castelle C.J."/>
            <person name="Probst A.J."/>
            <person name="Thomas B.C."/>
            <person name="Singh A."/>
            <person name="Wilkins M.J."/>
            <person name="Karaoz U."/>
            <person name="Brodie E.L."/>
            <person name="Williams K.H."/>
            <person name="Hubbard S.S."/>
            <person name="Banfield J.F."/>
        </authorList>
    </citation>
    <scope>NUCLEOTIDE SEQUENCE [LARGE SCALE GENOMIC DNA]</scope>
</reference>
<dbReference type="Proteomes" id="UP000178908">
    <property type="component" value="Unassembled WGS sequence"/>
</dbReference>
<sequence>MTMDMNDESVTSLAQLREFVKLSQCAEFKRTAGKARTYEWIGRTLGKFRYSSETKKNKAVIKEYIKSVSGYSDSQVDRLIKRKKETGRIFVKERTQNAFQTFYEVPDIKLLAEVASVFENPNGYALKKCLEDMYQIYGDDKFEKLSHISKSHIYNLRKTKIYTSRVLVYTKTKKTAIPIGERRKPDNQGKLGFLRVDSVHQGDLDKEKGVYYINIVDEISQWEFVGCVETISEQHLIPVLEELLELLPFKIINFHSDNGSEYINKVVANLLNKLSIHQTKSRARHSNDNALVEGKNGAVIRKTMGYVHIPKKHAILINEFLRKYLNPHLNFHRHCAFAEDIIDEKGKIKKEYKEYLTPCQKLLTIKNMEEHLVAGVTRELLETELKKLTHLESAKRLQEERLKLFKQISAKI</sequence>
<comment type="caution">
    <text evidence="2">The sequence shown here is derived from an EMBL/GenBank/DDBJ whole genome shotgun (WGS) entry which is preliminary data.</text>
</comment>
<dbReference type="PROSITE" id="PS50994">
    <property type="entry name" value="INTEGRASE"/>
    <property type="match status" value="1"/>
</dbReference>
<dbReference type="GO" id="GO:0015074">
    <property type="term" value="P:DNA integration"/>
    <property type="evidence" value="ECO:0007669"/>
    <property type="project" value="InterPro"/>
</dbReference>